<keyword evidence="5" id="KW-0812">Transmembrane</keyword>
<reference evidence="6" key="1">
    <citation type="journal article" date="2020" name="Ecol. Evol.">
        <title>Genome structure and content of the rice root-knot nematode (Meloidogyne graminicola).</title>
        <authorList>
            <person name="Phan N.T."/>
            <person name="Danchin E.G.J."/>
            <person name="Klopp C."/>
            <person name="Perfus-Barbeoch L."/>
            <person name="Kozlowski D.K."/>
            <person name="Koutsovoulos G.D."/>
            <person name="Lopez-Roques C."/>
            <person name="Bouchez O."/>
            <person name="Zahm M."/>
            <person name="Besnard G."/>
            <person name="Bellafiore S."/>
        </authorList>
    </citation>
    <scope>NUCLEOTIDE SEQUENCE</scope>
    <source>
        <strain evidence="6">VN-18</strain>
    </source>
</reference>
<dbReference type="AlphaFoldDB" id="A0A8S9ZI56"/>
<keyword evidence="5" id="KW-0472">Membrane</keyword>
<dbReference type="GO" id="GO:0005762">
    <property type="term" value="C:mitochondrial large ribosomal subunit"/>
    <property type="evidence" value="ECO:0007669"/>
    <property type="project" value="TreeGrafter"/>
</dbReference>
<organism evidence="6 7">
    <name type="scientific">Meloidogyne graminicola</name>
    <dbReference type="NCBI Taxonomy" id="189291"/>
    <lineage>
        <taxon>Eukaryota</taxon>
        <taxon>Metazoa</taxon>
        <taxon>Ecdysozoa</taxon>
        <taxon>Nematoda</taxon>
        <taxon>Chromadorea</taxon>
        <taxon>Rhabditida</taxon>
        <taxon>Tylenchina</taxon>
        <taxon>Tylenchomorpha</taxon>
        <taxon>Tylenchoidea</taxon>
        <taxon>Meloidogynidae</taxon>
        <taxon>Meloidogyninae</taxon>
        <taxon>Meloidogyne</taxon>
    </lineage>
</organism>
<accession>A0A8S9ZI56</accession>
<comment type="subcellular location">
    <subcellularLocation>
        <location evidence="1">Mitochondrion</location>
    </subcellularLocation>
</comment>
<gene>
    <name evidence="6" type="ORF">Mgra_00007631</name>
</gene>
<proteinExistence type="predicted"/>
<evidence type="ECO:0000256" key="4">
    <source>
        <dbReference type="ARBA" id="ARBA00023274"/>
    </source>
</evidence>
<protein>
    <submittedName>
        <fullName evidence="6">Uncharacterized protein</fullName>
    </submittedName>
</protein>
<dbReference type="PANTHER" id="PTHR13014:SF3">
    <property type="entry name" value="LARGE RIBOSOMAL SUBUNIT PROTEIN ML65"/>
    <property type="match status" value="1"/>
</dbReference>
<keyword evidence="7" id="KW-1185">Reference proteome</keyword>
<dbReference type="PANTHER" id="PTHR13014">
    <property type="entry name" value="MITOCHONDRIAL 28S RIBOSOMAL PROTEIN S30/P52 PRO-APOTOTIC PROTEIN"/>
    <property type="match status" value="1"/>
</dbReference>
<keyword evidence="5" id="KW-1133">Transmembrane helix</keyword>
<keyword evidence="2" id="KW-0689">Ribosomal protein</keyword>
<dbReference type="GO" id="GO:0003735">
    <property type="term" value="F:structural constituent of ribosome"/>
    <property type="evidence" value="ECO:0007669"/>
    <property type="project" value="InterPro"/>
</dbReference>
<evidence type="ECO:0000313" key="6">
    <source>
        <dbReference type="EMBL" id="KAF7632986.1"/>
    </source>
</evidence>
<dbReference type="Proteomes" id="UP000605970">
    <property type="component" value="Unassembled WGS sequence"/>
</dbReference>
<keyword evidence="3" id="KW-0496">Mitochondrion</keyword>
<evidence type="ECO:0000256" key="3">
    <source>
        <dbReference type="ARBA" id="ARBA00023128"/>
    </source>
</evidence>
<comment type="caution">
    <text evidence="6">The sequence shown here is derived from an EMBL/GenBank/DDBJ whole genome shotgun (WGS) entry which is preliminary data.</text>
</comment>
<dbReference type="GO" id="GO:0006412">
    <property type="term" value="P:translation"/>
    <property type="evidence" value="ECO:0007669"/>
    <property type="project" value="InterPro"/>
</dbReference>
<dbReference type="InterPro" id="IPR010793">
    <property type="entry name" value="Ribosomal_mL37/mL65"/>
</dbReference>
<dbReference type="Pfam" id="PF07147">
    <property type="entry name" value="PDCD9"/>
    <property type="match status" value="1"/>
</dbReference>
<dbReference type="OrthoDB" id="7663298at2759"/>
<name>A0A8S9ZI56_9BILA</name>
<evidence type="ECO:0000313" key="7">
    <source>
        <dbReference type="Proteomes" id="UP000605970"/>
    </source>
</evidence>
<keyword evidence="4" id="KW-0687">Ribonucleoprotein</keyword>
<feature type="transmembrane region" description="Helical" evidence="5">
    <location>
        <begin position="516"/>
        <end position="540"/>
    </location>
</feature>
<dbReference type="EMBL" id="JABEBT010000088">
    <property type="protein sequence ID" value="KAF7632986.1"/>
    <property type="molecule type" value="Genomic_DNA"/>
</dbReference>
<sequence>MSTIAKRTIQPFGHVKENIIKNLFDPKTRLLDYYKMQEIVNWLPTIKEKIDFVNPYERDWKKSEKTWHRRWMRPLVRPRKAWAFPVTPNYFDPLNFYKYVAKCKIIDGVDALDELENNYFKSLVLPTKGFEKRVTESLKIFLEQEKISKEENHPEEEVTDNRAKFFRSLIEDAHLILAKGNLGKLIDHRISFNPRCESFWIRAGFTHLYDRMPIWETDYDAWIEEAKPKPPVRFTGDDERRLGELSFTLRDNFAVQVRSKKPMKNIFEFSDDRLNAPLFPETMQNEESNLCLQHDVIFNPRVFNLQPDLEILWQCPGYDYDCEETHTYGRLAIKDISSINNSLNYWDCEKGLEWTETLKDCIKATAIISLFNWLNGQAHCLGNTQYTDLNKPITSQLILSDGKQFWFAVGQLNTIAINIDVEGFINNRINYCYLDVYFVMKIETEEQLLAAIGEDTSSFVKQGKMDGVKRWCWNGILNSASSSLTTLGLGSTSGVVLAAREILFRDIGSQMSKKKLYVFGTGMPIAGLLIGASTGFLLGICVEFVFPRFFSPITTLKNTGFDRQKISEAWKKREEQYKSEAEAIFGKEKRKIICYLKIYNSIFQQKS</sequence>
<dbReference type="InterPro" id="IPR039982">
    <property type="entry name" value="Ribosomal_mL65"/>
</dbReference>
<evidence type="ECO:0000256" key="5">
    <source>
        <dbReference type="SAM" id="Phobius"/>
    </source>
</evidence>
<evidence type="ECO:0000256" key="2">
    <source>
        <dbReference type="ARBA" id="ARBA00022980"/>
    </source>
</evidence>
<evidence type="ECO:0000256" key="1">
    <source>
        <dbReference type="ARBA" id="ARBA00004173"/>
    </source>
</evidence>